<dbReference type="GO" id="GO:0051539">
    <property type="term" value="F:4 iron, 4 sulfur cluster binding"/>
    <property type="evidence" value="ECO:0007669"/>
    <property type="project" value="UniProtKB-KW"/>
</dbReference>
<keyword evidence="4 7" id="KW-0249">Electron transport</keyword>
<name>Q6MM43_BDEBA</name>
<evidence type="ECO:0000256" key="5">
    <source>
        <dbReference type="ARBA" id="ARBA00023004"/>
    </source>
</evidence>
<protein>
    <recommendedName>
        <fullName evidence="7">High-potential iron-sulfur protein</fullName>
        <shortName evidence="7">HiPIP</shortName>
    </recommendedName>
</protein>
<gene>
    <name evidence="9" type="ordered locus">Bd1802</name>
</gene>
<evidence type="ECO:0000256" key="3">
    <source>
        <dbReference type="ARBA" id="ARBA00022723"/>
    </source>
</evidence>
<accession>Q6MM43</accession>
<dbReference type="HOGENOM" id="CLU_2022194_0_0_7"/>
<dbReference type="EMBL" id="BX842650">
    <property type="protein sequence ID" value="CAE79662.1"/>
    <property type="molecule type" value="Genomic_DNA"/>
</dbReference>
<comment type="subunit">
    <text evidence="7">Homodimer.</text>
</comment>
<reference evidence="9 10" key="1">
    <citation type="journal article" date="2004" name="Science">
        <title>A predator unmasked: life cycle of Bdellovibrio bacteriovorus from a genomic perspective.</title>
        <authorList>
            <person name="Rendulic S."/>
            <person name="Jagtap P."/>
            <person name="Rosinus A."/>
            <person name="Eppinger M."/>
            <person name="Baar C."/>
            <person name="Lanz C."/>
            <person name="Keller H."/>
            <person name="Lambert C."/>
            <person name="Evans K.J."/>
            <person name="Goesmann A."/>
            <person name="Meyer F."/>
            <person name="Sockett R.E."/>
            <person name="Schuster S.C."/>
        </authorList>
    </citation>
    <scope>NUCLEOTIDE SEQUENCE [LARGE SCALE GENOMIC DNA]</scope>
    <source>
        <strain evidence="10">ATCC 15356 / DSM 50701 / NCIMB 9529 / HD100</strain>
    </source>
</reference>
<dbReference type="SUPFAM" id="SSF57652">
    <property type="entry name" value="HIPIP (high potential iron protein)"/>
    <property type="match status" value="1"/>
</dbReference>
<comment type="function">
    <text evidence="7">Specific class of high-redox-potential 4Fe-4S ferredoxins. Functions in anaerobic electron transport in most purple and in some other photosynthetic bacteria and in at least one genus (Paracoccus) of halophilic, denitrifying bacteria.</text>
</comment>
<dbReference type="PROSITE" id="PS51373">
    <property type="entry name" value="HIPIP"/>
    <property type="match status" value="1"/>
</dbReference>
<keyword evidence="5 7" id="KW-0408">Iron</keyword>
<dbReference type="AlphaFoldDB" id="Q6MM43"/>
<dbReference type="GO" id="GO:0046872">
    <property type="term" value="F:metal ion binding"/>
    <property type="evidence" value="ECO:0007669"/>
    <property type="project" value="UniProtKB-KW"/>
</dbReference>
<dbReference type="Gene3D" id="4.10.490.10">
    <property type="entry name" value="High potential iron-sulphur protein"/>
    <property type="match status" value="1"/>
</dbReference>
<dbReference type="STRING" id="264462.Bd1802"/>
<evidence type="ECO:0000256" key="6">
    <source>
        <dbReference type="ARBA" id="ARBA00023014"/>
    </source>
</evidence>
<evidence type="ECO:0000256" key="1">
    <source>
        <dbReference type="ARBA" id="ARBA00022448"/>
    </source>
</evidence>
<comment type="similarity">
    <text evidence="7">Belongs to the high-potential iron-sulfur protein (HiPIP) family.</text>
</comment>
<feature type="domain" description="High potential iron-sulfur proteins family profile" evidence="8">
    <location>
        <begin position="49"/>
        <end position="123"/>
    </location>
</feature>
<evidence type="ECO:0000259" key="8">
    <source>
        <dbReference type="PROSITE" id="PS51373"/>
    </source>
</evidence>
<dbReference type="GO" id="GO:0019646">
    <property type="term" value="P:aerobic electron transport chain"/>
    <property type="evidence" value="ECO:0007669"/>
    <property type="project" value="InterPro"/>
</dbReference>
<dbReference type="Pfam" id="PF01355">
    <property type="entry name" value="HIPIP"/>
    <property type="match status" value="1"/>
</dbReference>
<keyword evidence="6 7" id="KW-0411">Iron-sulfur</keyword>
<sequence length="123" mass="12741">MNRRGFFTTLAKITGVAVVAPTALNAVFSSSAQAQKKRGAAPAAGGAAAGGMPLVDPNDSVAKAVKYVEDYKKAPEAKGNNCTTCGFYAKKESRNGKEAGTCTIFAGKLVYGDAWCASWNKKA</sequence>
<proteinExistence type="inferred from homology"/>
<dbReference type="KEGG" id="bba:Bd1802"/>
<keyword evidence="10" id="KW-1185">Reference proteome</keyword>
<evidence type="ECO:0000256" key="7">
    <source>
        <dbReference type="RuleBase" id="RU000620"/>
    </source>
</evidence>
<dbReference type="Proteomes" id="UP000008080">
    <property type="component" value="Chromosome"/>
</dbReference>
<dbReference type="GO" id="GO:0009055">
    <property type="term" value="F:electron transfer activity"/>
    <property type="evidence" value="ECO:0007669"/>
    <property type="project" value="InterPro"/>
</dbReference>
<dbReference type="InterPro" id="IPR000170">
    <property type="entry name" value="High_potential_FeS_prot"/>
</dbReference>
<evidence type="ECO:0000256" key="4">
    <source>
        <dbReference type="ARBA" id="ARBA00022982"/>
    </source>
</evidence>
<evidence type="ECO:0000313" key="10">
    <source>
        <dbReference type="Proteomes" id="UP000008080"/>
    </source>
</evidence>
<dbReference type="eggNOG" id="ENOG5031DTV">
    <property type="taxonomic scope" value="Bacteria"/>
</dbReference>
<evidence type="ECO:0000313" key="9">
    <source>
        <dbReference type="EMBL" id="CAE79662.1"/>
    </source>
</evidence>
<dbReference type="InterPro" id="IPR036369">
    <property type="entry name" value="HIPIP_sf"/>
</dbReference>
<keyword evidence="3 7" id="KW-0479">Metal-binding</keyword>
<evidence type="ECO:0000256" key="2">
    <source>
        <dbReference type="ARBA" id="ARBA00022485"/>
    </source>
</evidence>
<keyword evidence="1 7" id="KW-0813">Transport</keyword>
<keyword evidence="2 7" id="KW-0004">4Fe-4S</keyword>
<organism evidence="9 10">
    <name type="scientific">Bdellovibrio bacteriovorus (strain ATCC 15356 / DSM 50701 / NCIMB 9529 / HD100)</name>
    <dbReference type="NCBI Taxonomy" id="264462"/>
    <lineage>
        <taxon>Bacteria</taxon>
        <taxon>Pseudomonadati</taxon>
        <taxon>Bdellovibrionota</taxon>
        <taxon>Bdellovibrionia</taxon>
        <taxon>Bdellovibrionales</taxon>
        <taxon>Pseudobdellovibrionaceae</taxon>
        <taxon>Bdellovibrio</taxon>
    </lineage>
</organism>